<protein>
    <submittedName>
        <fullName evidence="3">Uncharacterized protein</fullName>
    </submittedName>
</protein>
<dbReference type="AlphaFoldDB" id="A0ABD3QXX8"/>
<evidence type="ECO:0000256" key="1">
    <source>
        <dbReference type="SAM" id="MobiDB-lite"/>
    </source>
</evidence>
<comment type="caution">
    <text evidence="3">The sequence shown here is derived from an EMBL/GenBank/DDBJ whole genome shotgun (WGS) entry which is preliminary data.</text>
</comment>
<feature type="compositionally biased region" description="Basic and acidic residues" evidence="1">
    <location>
        <begin position="261"/>
        <end position="272"/>
    </location>
</feature>
<organism evidence="3 4">
    <name type="scientific">Cyclotella cryptica</name>
    <dbReference type="NCBI Taxonomy" id="29204"/>
    <lineage>
        <taxon>Eukaryota</taxon>
        <taxon>Sar</taxon>
        <taxon>Stramenopiles</taxon>
        <taxon>Ochrophyta</taxon>
        <taxon>Bacillariophyta</taxon>
        <taxon>Coscinodiscophyceae</taxon>
        <taxon>Thalassiosirophycidae</taxon>
        <taxon>Stephanodiscales</taxon>
        <taxon>Stephanodiscaceae</taxon>
        <taxon>Cyclotella</taxon>
    </lineage>
</organism>
<feature type="region of interest" description="Disordered" evidence="1">
    <location>
        <begin position="136"/>
        <end position="203"/>
    </location>
</feature>
<keyword evidence="2" id="KW-0472">Membrane</keyword>
<reference evidence="3 4" key="1">
    <citation type="journal article" date="2020" name="G3 (Bethesda)">
        <title>Improved Reference Genome for Cyclotella cryptica CCMP332, a Model for Cell Wall Morphogenesis, Salinity Adaptation, and Lipid Production in Diatoms (Bacillariophyta).</title>
        <authorList>
            <person name="Roberts W.R."/>
            <person name="Downey K.M."/>
            <person name="Ruck E.C."/>
            <person name="Traller J.C."/>
            <person name="Alverson A.J."/>
        </authorList>
    </citation>
    <scope>NUCLEOTIDE SEQUENCE [LARGE SCALE GENOMIC DNA]</scope>
    <source>
        <strain evidence="3 4">CCMP332</strain>
    </source>
</reference>
<gene>
    <name evidence="3" type="ORF">HJC23_003355</name>
</gene>
<dbReference type="Gene3D" id="3.20.20.100">
    <property type="entry name" value="NADP-dependent oxidoreductase domain"/>
    <property type="match status" value="1"/>
</dbReference>
<evidence type="ECO:0000256" key="2">
    <source>
        <dbReference type="SAM" id="Phobius"/>
    </source>
</evidence>
<feature type="transmembrane region" description="Helical" evidence="2">
    <location>
        <begin position="222"/>
        <end position="242"/>
    </location>
</feature>
<evidence type="ECO:0000313" key="4">
    <source>
        <dbReference type="Proteomes" id="UP001516023"/>
    </source>
</evidence>
<feature type="compositionally biased region" description="Basic residues" evidence="1">
    <location>
        <begin position="250"/>
        <end position="260"/>
    </location>
</feature>
<feature type="compositionally biased region" description="Polar residues" evidence="1">
    <location>
        <begin position="174"/>
        <end position="203"/>
    </location>
</feature>
<feature type="compositionally biased region" description="Low complexity" evidence="1">
    <location>
        <begin position="310"/>
        <end position="332"/>
    </location>
</feature>
<keyword evidence="4" id="KW-1185">Reference proteome</keyword>
<accession>A0ABD3QXX8</accession>
<feature type="compositionally biased region" description="Basic and acidic residues" evidence="1">
    <location>
        <begin position="28"/>
        <end position="37"/>
    </location>
</feature>
<evidence type="ECO:0000313" key="3">
    <source>
        <dbReference type="EMBL" id="KAL3805127.1"/>
    </source>
</evidence>
<dbReference type="Proteomes" id="UP001516023">
    <property type="component" value="Unassembled WGS sequence"/>
</dbReference>
<proteinExistence type="predicted"/>
<dbReference type="EMBL" id="JABMIG020000004">
    <property type="protein sequence ID" value="KAL3805127.1"/>
    <property type="molecule type" value="Genomic_DNA"/>
</dbReference>
<sequence length="857" mass="94305">MNMRSRPSARPKPPPAPPINNVQSATADDDKKKEQAPVRKSKFRLPPPPKLSLISSLNQTSAVANKHVAANGTGFTNGVNANNGRTEAAVTIGGNEKSSIIGGSAPKDEEMGHVVTSSNAHEQLISPPPLPIPSPHHLHQTTTTSVYQRGKHNSFSKPSSTNKDSIVTIDGGSNDPTSSIHNKLHTSNSKSNITRRNNPYQSYKPSAWYANARRIQKYHRRVHHAFIGAVSILSLGLLWWYFHYEVHHPKGRHHHSHHSHHPLDTKHDDTNAKYPYDNHNHLHAMIGIVDNPAGFALYSAPIRNSQRQGQQKSWLQSASSSSSSLSNPQSPLLHPTDILAPTITLSNSRPLPRIGFAVAGHHIEHKEIPLIISRLLQYSSSESEGGGGIALIDAVDSLARFSNKKDAKEEKQEERGAERTVVALVGRAIAFFAKENHKRDTIGGGDGGVVVQAQSKSKDNSYDYENRLEVHLLVGLSDSELGIDDTWRALADISAELDGLIPPIHDVDHVQDSSSWKAAVDHRVDTRLHVLLRLPECVDNSQAVVPCSSDDGKNLQVLQRWIDSWGVLETLYEANILHGIGVDGTTERDLKLLLKHCKVVPQLYRGDVSQALDGYGRRMGVHSFDDEHHVGDLLKEENITFLASNVAGHILEKKDDTPNAYGLLQVLGKVLFRSHREMLTTQEGSSYQSITNSNDEYFTVPRLVLAYLIRHGVVALPHAYKPEHLADDAPESVGALANFLTERRVAEIGVALKALVTGRDLPEDHGLGTEDEDVVAVVFHNELDEDVTLVQIVHENNQAGVATEKGIVEKSDSAVFMGRSGDEFEVYQSDGHKLEIFQVRAENGSTHDFTISKSRKN</sequence>
<feature type="region of interest" description="Disordered" evidence="1">
    <location>
        <begin position="1"/>
        <end position="50"/>
    </location>
</feature>
<keyword evidence="2" id="KW-1133">Transmembrane helix</keyword>
<feature type="compositionally biased region" description="Polar residues" evidence="1">
    <location>
        <begin position="155"/>
        <end position="165"/>
    </location>
</feature>
<dbReference type="SUPFAM" id="SSF51430">
    <property type="entry name" value="NAD(P)-linked oxidoreductase"/>
    <property type="match status" value="1"/>
</dbReference>
<dbReference type="InterPro" id="IPR036812">
    <property type="entry name" value="NAD(P)_OxRdtase_dom_sf"/>
</dbReference>
<feature type="region of interest" description="Disordered" evidence="1">
    <location>
        <begin position="250"/>
        <end position="272"/>
    </location>
</feature>
<name>A0ABD3QXX8_9STRA</name>
<feature type="region of interest" description="Disordered" evidence="1">
    <location>
        <begin position="308"/>
        <end position="332"/>
    </location>
</feature>
<keyword evidence="2" id="KW-0812">Transmembrane</keyword>